<proteinExistence type="predicted"/>
<protein>
    <submittedName>
        <fullName evidence="1">Uncharacterized protein</fullName>
    </submittedName>
</protein>
<gene>
    <name evidence="1" type="ORF">H4C47_27860</name>
</gene>
<dbReference type="RefSeq" id="WP_182387827.1">
    <property type="nucleotide sequence ID" value="NZ_JACGDG010000071.1"/>
</dbReference>
<dbReference type="AlphaFoldDB" id="A0A7W2QLY1"/>
<dbReference type="Proteomes" id="UP000553948">
    <property type="component" value="Unassembled WGS sequence"/>
</dbReference>
<evidence type="ECO:0000313" key="1">
    <source>
        <dbReference type="EMBL" id="MBA6119503.1"/>
    </source>
</evidence>
<evidence type="ECO:0000313" key="2">
    <source>
        <dbReference type="Proteomes" id="UP000553948"/>
    </source>
</evidence>
<accession>A0A7W2QLY1</accession>
<comment type="caution">
    <text evidence="1">The sequence shown here is derived from an EMBL/GenBank/DDBJ whole genome shotgun (WGS) entry which is preliminary data.</text>
</comment>
<reference evidence="1 2" key="1">
    <citation type="submission" date="2020-07" db="EMBL/GenBank/DDBJ databases">
        <title>Diversity of carbapenemase encoding genes among Pseudomonas putida group clinical isolates in a tertiary Brazilian hospital.</title>
        <authorList>
            <person name="Alberto-Lei F."/>
            <person name="Nodari C.S."/>
            <person name="Streling A.P."/>
            <person name="Paulino J.T."/>
            <person name="Bessa-Neto F.O."/>
            <person name="Cayo R."/>
            <person name="Gales A.C."/>
        </authorList>
    </citation>
    <scope>NUCLEOTIDE SEQUENCE [LARGE SCALE GENOMIC DNA]</scope>
    <source>
        <strain evidence="1 2">12464</strain>
    </source>
</reference>
<sequence length="56" mass="5898">MKIRALGILSGASGDREKGEEFVVDKEYGAGLIARGYAEEVTEVAAEKATKPAKAD</sequence>
<organism evidence="1 2">
    <name type="scientific">Pseudomonas putida</name>
    <name type="common">Arthrobacter siderocapsulatus</name>
    <dbReference type="NCBI Taxonomy" id="303"/>
    <lineage>
        <taxon>Bacteria</taxon>
        <taxon>Pseudomonadati</taxon>
        <taxon>Pseudomonadota</taxon>
        <taxon>Gammaproteobacteria</taxon>
        <taxon>Pseudomonadales</taxon>
        <taxon>Pseudomonadaceae</taxon>
        <taxon>Pseudomonas</taxon>
    </lineage>
</organism>
<name>A0A7W2QLY1_PSEPU</name>
<dbReference type="EMBL" id="JACGDG010000071">
    <property type="protein sequence ID" value="MBA6119503.1"/>
    <property type="molecule type" value="Genomic_DNA"/>
</dbReference>